<protein>
    <submittedName>
        <fullName evidence="4">DUF4974 domain-containing protein</fullName>
    </submittedName>
</protein>
<dbReference type="Proteomes" id="UP001324380">
    <property type="component" value="Chromosome"/>
</dbReference>
<dbReference type="EMBL" id="CP139558">
    <property type="protein sequence ID" value="WPU97050.1"/>
    <property type="molecule type" value="Genomic_DNA"/>
</dbReference>
<reference evidence="4 5" key="1">
    <citation type="submission" date="2023-11" db="EMBL/GenBank/DDBJ databases">
        <title>Analysis of the Genomes of Mucilaginibacter gossypii cycad 4 and M. sabulilitoris SNA2: microbes with the potential for plant growth promotion.</title>
        <authorList>
            <person name="Hirsch A.M."/>
            <person name="Humm E."/>
            <person name="Rubbi M."/>
            <person name="Del Vecchio G."/>
            <person name="Ha S.M."/>
            <person name="Pellegrini M."/>
            <person name="Gunsalus R.P."/>
        </authorList>
    </citation>
    <scope>NUCLEOTIDE SEQUENCE [LARGE SCALE GENOMIC DNA]</scope>
    <source>
        <strain evidence="4 5">SNA2</strain>
    </source>
</reference>
<gene>
    <name evidence="4" type="ORF">SNE25_16125</name>
</gene>
<keyword evidence="5" id="KW-1185">Reference proteome</keyword>
<keyword evidence="1" id="KW-0472">Membrane</keyword>
<feature type="domain" description="FecR protein" evidence="2">
    <location>
        <begin position="175"/>
        <end position="269"/>
    </location>
</feature>
<sequence>MTPEQYILLYEKYLSGLCTTEEEELLMQYHDSFKVQDDEEKKLADHDRFIRHSIYQRIEQTVSNQKQRVFKMNWWWAAASVLVLAISAGLLFNNLSSKPKTVVKNNNTKTIAIQPGKNTAVLTLATGASIVLDNAANGVLAKSGNTAIKKLKNGLLSYAVDKTKANQDANTLNTLTIPRGGQYTIVLPDGTNVWLNSQSSLTFPTAFKGQNRSVTLKGEAYFEVAKNKQMPFIVHTNNADVRVLGTHFNVNAYQEDGNVKTTLLEGSVRFSNAVSSALLVPGEQGISDAADGRITQKKVNVNQVMAWKAGYFMFRDDDIHDIMKQISRWYDVEVIYEGKITNMKFGGTYAKNKDINELLKGLEYTGLIHFKIEGRRIIVMT</sequence>
<dbReference type="Pfam" id="PF04773">
    <property type="entry name" value="FecR"/>
    <property type="match status" value="1"/>
</dbReference>
<feature type="domain" description="Protein FecR C-terminal" evidence="3">
    <location>
        <begin position="311"/>
        <end position="379"/>
    </location>
</feature>
<dbReference type="PANTHER" id="PTHR30273:SF2">
    <property type="entry name" value="PROTEIN FECR"/>
    <property type="match status" value="1"/>
</dbReference>
<feature type="transmembrane region" description="Helical" evidence="1">
    <location>
        <begin position="74"/>
        <end position="92"/>
    </location>
</feature>
<dbReference type="PANTHER" id="PTHR30273">
    <property type="entry name" value="PERIPLASMIC SIGNAL SENSOR AND SIGMA FACTOR ACTIVATOR FECR-RELATED"/>
    <property type="match status" value="1"/>
</dbReference>
<evidence type="ECO:0000259" key="3">
    <source>
        <dbReference type="Pfam" id="PF16344"/>
    </source>
</evidence>
<keyword evidence="1" id="KW-0812">Transmembrane</keyword>
<evidence type="ECO:0000313" key="4">
    <source>
        <dbReference type="EMBL" id="WPU97050.1"/>
    </source>
</evidence>
<dbReference type="InterPro" id="IPR006860">
    <property type="entry name" value="FecR"/>
</dbReference>
<dbReference type="Pfam" id="PF16344">
    <property type="entry name" value="FecR_C"/>
    <property type="match status" value="1"/>
</dbReference>
<evidence type="ECO:0000256" key="1">
    <source>
        <dbReference type="SAM" id="Phobius"/>
    </source>
</evidence>
<dbReference type="Gene3D" id="2.60.120.1440">
    <property type="match status" value="1"/>
</dbReference>
<name>A0ABZ0TVB8_9SPHI</name>
<dbReference type="Gene3D" id="3.55.50.30">
    <property type="match status" value="1"/>
</dbReference>
<evidence type="ECO:0000259" key="2">
    <source>
        <dbReference type="Pfam" id="PF04773"/>
    </source>
</evidence>
<keyword evidence="1" id="KW-1133">Transmembrane helix</keyword>
<dbReference type="RefSeq" id="WP_321566136.1">
    <property type="nucleotide sequence ID" value="NZ_CP139558.1"/>
</dbReference>
<dbReference type="InterPro" id="IPR012373">
    <property type="entry name" value="Ferrdict_sens_TM"/>
</dbReference>
<evidence type="ECO:0000313" key="5">
    <source>
        <dbReference type="Proteomes" id="UP001324380"/>
    </source>
</evidence>
<accession>A0ABZ0TVB8</accession>
<organism evidence="4 5">
    <name type="scientific">Mucilaginibacter sabulilitoris</name>
    <dbReference type="NCBI Taxonomy" id="1173583"/>
    <lineage>
        <taxon>Bacteria</taxon>
        <taxon>Pseudomonadati</taxon>
        <taxon>Bacteroidota</taxon>
        <taxon>Sphingobacteriia</taxon>
        <taxon>Sphingobacteriales</taxon>
        <taxon>Sphingobacteriaceae</taxon>
        <taxon>Mucilaginibacter</taxon>
    </lineage>
</organism>
<proteinExistence type="predicted"/>
<dbReference type="PIRSF" id="PIRSF018266">
    <property type="entry name" value="FecR"/>
    <property type="match status" value="1"/>
</dbReference>
<dbReference type="InterPro" id="IPR032508">
    <property type="entry name" value="FecR_C"/>
</dbReference>